<protein>
    <recommendedName>
        <fullName evidence="11">DNA topoisomerase I</fullName>
        <ecNumber evidence="11">5.6.2.1</ecNumber>
    </recommendedName>
    <alternativeName>
        <fullName evidence="11">DNA topoisomerase 1</fullName>
    </alternativeName>
</protein>
<dbReference type="Gene3D" id="3.90.15.10">
    <property type="entry name" value="Topoisomerase I, Chain A, domain 3"/>
    <property type="match status" value="1"/>
</dbReference>
<dbReference type="PROSITE" id="PS52038">
    <property type="entry name" value="TOPO_IB_2"/>
    <property type="match status" value="1"/>
</dbReference>
<dbReference type="GO" id="GO:0007059">
    <property type="term" value="P:chromosome segregation"/>
    <property type="evidence" value="ECO:0007669"/>
    <property type="project" value="TreeGrafter"/>
</dbReference>
<dbReference type="Proteomes" id="UP001314263">
    <property type="component" value="Unassembled WGS sequence"/>
</dbReference>
<feature type="compositionally biased region" description="Acidic residues" evidence="13">
    <location>
        <begin position="432"/>
        <end position="445"/>
    </location>
</feature>
<evidence type="ECO:0000259" key="14">
    <source>
        <dbReference type="SMART" id="SM00435"/>
    </source>
</evidence>
<dbReference type="AlphaFoldDB" id="A0AAV1I8P7"/>
<feature type="compositionally biased region" description="Polar residues" evidence="13">
    <location>
        <begin position="187"/>
        <end position="196"/>
    </location>
</feature>
<keyword evidence="9" id="KW-0539">Nucleus</keyword>
<sequence>MSATALEASVTASKEDNEPLQNGDAPAHSVQVPALRTSSPKAGSKAPASPQLRTRPSSPRACTSPRAAGGAFAEALNAEKQGPPAEAAMPRCPKASTPRKVQLASAASQNAAPTAAPAEAASAPAAPIGQPAVVQGGRLPHQPGSVGADPADANGNIPAGETLQPSEEAPLNNIVPLVKTHRPKSADQASHSSQPQRAPETSPRPRSAPLSDSKKQKQPPSSPRPAAAAPAGPAAASAAQPQTGAGAQEPAQAPRTVREAAQPPAQAAVASEVKPAGAAPAAASTEPAVPAKAAAGKKEQPGPSAQTGKEASAAPKAPAVKAEQTKKAGASSAGLGTAAAHPSGSKPSVAAGTQLNGKRKLMMDDDSDSDSDDDVPLAQRMKAQAKAKTPTPAAKKPATVKKLSENGALPAKKKAKREAEAPGKKRRKPEPSDDDASEDEESDEEPLAKRKKKADKKPAPKRAVKRRTQPDRDARKGGEDKTVKWDTLEHSGVLFPPEYTPHGVKMLYDGEPVELTPQQEEVATAMAVMTGTAYLEKQQFLDNFWADWKPILGKGHVIRELRKCDFTPIYEWHMAERERKKALPKEEKERLKKDKDEAEAKFKHALVDGRKEQVGNFRVEPPGLFRGRGDHPKMGKLKARIYPRDITINIGKGVSVPEHPYPGQKWKEVRHDNTVTWLAFWKDPISQKDYKYVWLAANSLFKSDSDLAKYEKARKLKDYIEGIRKMYEGDWYAAHMRDRQMGVALYFIDKLALRAGHEKDEDEADTVGCCTLKVENVEVMEDCHIKFDFLGKDSIRYENEVQVHPRVHELVREFCRKDSKGARKKPEDQMFDTMDASDLNKRLKDLMDGLSVKVFRTYNASITLDALLNKDSTAATVDERKAEYDRANKEVAILCNHQRAVPKGHTGQMQKMEAKLLEHQEALDALQVELVASEKGRKHEGKNPRAADSLRRQIERKRETLAKLEINAKVKEDLKTVALGTSKINYLDPRITVAWCKQHEVPIEKIFNKSLLSKFHWSMEIEPDFRF</sequence>
<dbReference type="GO" id="GO:0006260">
    <property type="term" value="P:DNA replication"/>
    <property type="evidence" value="ECO:0007669"/>
    <property type="project" value="TreeGrafter"/>
</dbReference>
<dbReference type="FunFam" id="1.10.10.41:FF:000001">
    <property type="entry name" value="DNA topoisomerase I"/>
    <property type="match status" value="1"/>
</dbReference>
<comment type="similarity">
    <text evidence="3 10 11">Belongs to the type IB topoisomerase family.</text>
</comment>
<dbReference type="GO" id="GO:0003677">
    <property type="term" value="F:DNA binding"/>
    <property type="evidence" value="ECO:0007669"/>
    <property type="project" value="UniProtKB-UniRule"/>
</dbReference>
<dbReference type="GO" id="GO:0005694">
    <property type="term" value="C:chromosome"/>
    <property type="evidence" value="ECO:0007669"/>
    <property type="project" value="InterPro"/>
</dbReference>
<keyword evidence="4" id="KW-0597">Phosphoprotein</keyword>
<feature type="compositionally biased region" description="Low complexity" evidence="13">
    <location>
        <begin position="38"/>
        <end position="50"/>
    </location>
</feature>
<feature type="compositionally biased region" description="Polar residues" evidence="13">
    <location>
        <begin position="51"/>
        <end position="61"/>
    </location>
</feature>
<evidence type="ECO:0000256" key="8">
    <source>
        <dbReference type="ARBA" id="ARBA00023235"/>
    </source>
</evidence>
<dbReference type="SUPFAM" id="SSF56741">
    <property type="entry name" value="Eukaryotic DNA topoisomerase I, N-terminal DNA-binding fragment"/>
    <property type="match status" value="1"/>
</dbReference>
<dbReference type="GO" id="GO:0006265">
    <property type="term" value="P:DNA topological change"/>
    <property type="evidence" value="ECO:0007669"/>
    <property type="project" value="UniProtKB-UniRule"/>
</dbReference>
<dbReference type="InterPro" id="IPR014727">
    <property type="entry name" value="TopoI_cat_a/b-sub_euk"/>
</dbReference>
<evidence type="ECO:0000256" key="12">
    <source>
        <dbReference type="SAM" id="Coils"/>
    </source>
</evidence>
<reference evidence="15 16" key="1">
    <citation type="submission" date="2023-10" db="EMBL/GenBank/DDBJ databases">
        <authorList>
            <person name="Maclean D."/>
            <person name="Macfadyen A."/>
        </authorList>
    </citation>
    <scope>NUCLEOTIDE SEQUENCE [LARGE SCALE GENOMIC DNA]</scope>
</reference>
<dbReference type="InterPro" id="IPR013500">
    <property type="entry name" value="TopoI_cat_euk"/>
</dbReference>
<proteinExistence type="inferred from homology"/>
<name>A0AAV1I8P7_9CHLO</name>
<dbReference type="CDD" id="cd00659">
    <property type="entry name" value="Topo_IB_C"/>
    <property type="match status" value="1"/>
</dbReference>
<evidence type="ECO:0000256" key="4">
    <source>
        <dbReference type="ARBA" id="ARBA00022553"/>
    </source>
</evidence>
<dbReference type="FunFam" id="2.170.11.10:FF:000001">
    <property type="entry name" value="DNA topoisomerase I"/>
    <property type="match status" value="1"/>
</dbReference>
<keyword evidence="16" id="KW-1185">Reference proteome</keyword>
<evidence type="ECO:0000313" key="15">
    <source>
        <dbReference type="EMBL" id="CAK0783082.1"/>
    </source>
</evidence>
<dbReference type="SMART" id="SM00435">
    <property type="entry name" value="TOPEUc"/>
    <property type="match status" value="1"/>
</dbReference>
<evidence type="ECO:0000256" key="2">
    <source>
        <dbReference type="ARBA" id="ARBA00004123"/>
    </source>
</evidence>
<gene>
    <name evidence="15" type="ORF">CVIRNUC_006277</name>
</gene>
<evidence type="ECO:0000256" key="13">
    <source>
        <dbReference type="SAM" id="MobiDB-lite"/>
    </source>
</evidence>
<dbReference type="PANTHER" id="PTHR10290">
    <property type="entry name" value="DNA TOPOISOMERASE I"/>
    <property type="match status" value="1"/>
</dbReference>
<feature type="compositionally biased region" description="Low complexity" evidence="13">
    <location>
        <begin position="102"/>
        <end position="132"/>
    </location>
</feature>
<dbReference type="InterPro" id="IPR013499">
    <property type="entry name" value="TopoI_euk"/>
</dbReference>
<dbReference type="EMBL" id="CAUYUE010000008">
    <property type="protein sequence ID" value="CAK0783082.1"/>
    <property type="molecule type" value="Genomic_DNA"/>
</dbReference>
<dbReference type="InterPro" id="IPR008336">
    <property type="entry name" value="TopoI_DNA-bd_euk"/>
</dbReference>
<feature type="compositionally biased region" description="Acidic residues" evidence="13">
    <location>
        <begin position="364"/>
        <end position="375"/>
    </location>
</feature>
<feature type="coiled-coil region" evidence="12">
    <location>
        <begin position="909"/>
        <end position="974"/>
    </location>
</feature>
<keyword evidence="6 12" id="KW-0175">Coiled coil</keyword>
<feature type="domain" description="DNA topoisomerase I eukaryotic-type" evidence="14">
    <location>
        <begin position="624"/>
        <end position="1000"/>
    </location>
</feature>
<dbReference type="Pfam" id="PF01028">
    <property type="entry name" value="Topoisom_I"/>
    <property type="match status" value="1"/>
</dbReference>
<evidence type="ECO:0000256" key="10">
    <source>
        <dbReference type="PROSITE-ProRule" id="PRU01382"/>
    </source>
</evidence>
<dbReference type="InterPro" id="IPR014711">
    <property type="entry name" value="TopoI_cat_a-hlx-sub_euk"/>
</dbReference>
<evidence type="ECO:0000313" key="16">
    <source>
        <dbReference type="Proteomes" id="UP001314263"/>
    </source>
</evidence>
<keyword evidence="7 10" id="KW-0238">DNA-binding</keyword>
<feature type="compositionally biased region" description="Low complexity" evidence="13">
    <location>
        <begin position="67"/>
        <end position="79"/>
    </location>
</feature>
<feature type="compositionally biased region" description="Basic and acidic residues" evidence="13">
    <location>
        <begin position="468"/>
        <end position="484"/>
    </location>
</feature>
<accession>A0AAV1I8P7</accession>
<feature type="active site" description="O-(3'-phospho-DNA)-tyrosine intermediate" evidence="10">
    <location>
        <position position="986"/>
    </location>
</feature>
<dbReference type="GO" id="GO:0005730">
    <property type="term" value="C:nucleolus"/>
    <property type="evidence" value="ECO:0007669"/>
    <property type="project" value="TreeGrafter"/>
</dbReference>
<feature type="compositionally biased region" description="Low complexity" evidence="13">
    <location>
        <begin position="382"/>
        <end position="401"/>
    </location>
</feature>
<dbReference type="InterPro" id="IPR051062">
    <property type="entry name" value="Topoisomerase_IB"/>
</dbReference>
<dbReference type="PANTHER" id="PTHR10290:SF3">
    <property type="entry name" value="DNA TOPOISOMERASE 1"/>
    <property type="match status" value="1"/>
</dbReference>
<dbReference type="InterPro" id="IPR013034">
    <property type="entry name" value="DNA_topo_DNA_db_N_dom1"/>
</dbReference>
<dbReference type="PROSITE" id="PS00176">
    <property type="entry name" value="TOPO_IB_1"/>
    <property type="match status" value="1"/>
</dbReference>
<dbReference type="Pfam" id="PF14370">
    <property type="entry name" value="Topo_C_assoc"/>
    <property type="match status" value="1"/>
</dbReference>
<organism evidence="15 16">
    <name type="scientific">Coccomyxa viridis</name>
    <dbReference type="NCBI Taxonomy" id="1274662"/>
    <lineage>
        <taxon>Eukaryota</taxon>
        <taxon>Viridiplantae</taxon>
        <taxon>Chlorophyta</taxon>
        <taxon>core chlorophytes</taxon>
        <taxon>Trebouxiophyceae</taxon>
        <taxon>Trebouxiophyceae incertae sedis</taxon>
        <taxon>Coccomyxaceae</taxon>
        <taxon>Coccomyxa</taxon>
    </lineage>
</organism>
<evidence type="ECO:0000256" key="3">
    <source>
        <dbReference type="ARBA" id="ARBA00006645"/>
    </source>
</evidence>
<comment type="catalytic activity">
    <reaction evidence="1 10 11">
        <text>ATP-independent breakage of single-stranded DNA, followed by passage and rejoining.</text>
        <dbReference type="EC" id="5.6.2.1"/>
    </reaction>
</comment>
<dbReference type="SUPFAM" id="SSF56349">
    <property type="entry name" value="DNA breaking-rejoining enzymes"/>
    <property type="match status" value="1"/>
</dbReference>
<dbReference type="InterPro" id="IPR011010">
    <property type="entry name" value="DNA_brk_join_enz"/>
</dbReference>
<dbReference type="FunFam" id="3.90.15.10:FF:000003">
    <property type="entry name" value="DNA topoisomerase I"/>
    <property type="match status" value="1"/>
</dbReference>
<comment type="caution">
    <text evidence="15">The sequence shown here is derived from an EMBL/GenBank/DDBJ whole genome shotgun (WGS) entry which is preliminary data.</text>
</comment>
<dbReference type="InterPro" id="IPR018521">
    <property type="entry name" value="TopoIB_AS"/>
</dbReference>
<dbReference type="PRINTS" id="PR00416">
    <property type="entry name" value="EUTPISMRASEI"/>
</dbReference>
<dbReference type="InterPro" id="IPR025834">
    <property type="entry name" value="TopoI_C_dom"/>
</dbReference>
<evidence type="ECO:0000256" key="7">
    <source>
        <dbReference type="ARBA" id="ARBA00023125"/>
    </source>
</evidence>
<keyword evidence="8 10" id="KW-0413">Isomerase</keyword>
<evidence type="ECO:0000256" key="6">
    <source>
        <dbReference type="ARBA" id="ARBA00023054"/>
    </source>
</evidence>
<evidence type="ECO:0000256" key="9">
    <source>
        <dbReference type="ARBA" id="ARBA00023242"/>
    </source>
</evidence>
<feature type="compositionally biased region" description="Low complexity" evidence="13">
    <location>
        <begin position="309"/>
        <end position="340"/>
    </location>
</feature>
<comment type="subcellular location">
    <subcellularLocation>
        <location evidence="2">Nucleus</location>
    </subcellularLocation>
</comment>
<keyword evidence="5 10" id="KW-0799">Topoisomerase</keyword>
<dbReference type="EC" id="5.6.2.1" evidence="11"/>
<dbReference type="InterPro" id="IPR013030">
    <property type="entry name" value="DNA_topo_DNA_db_N_dom2"/>
</dbReference>
<dbReference type="FunFam" id="1.10.132.10:FF:000002">
    <property type="entry name" value="DNA topoisomerase I"/>
    <property type="match status" value="1"/>
</dbReference>
<dbReference type="Gene3D" id="2.170.11.10">
    <property type="entry name" value="DNA Topoisomerase I, domain 2"/>
    <property type="match status" value="1"/>
</dbReference>
<dbReference type="Gene3D" id="1.10.132.10">
    <property type="match status" value="1"/>
</dbReference>
<dbReference type="Gene3D" id="1.10.10.41">
    <property type="entry name" value="Yeast DNA topoisomerase - domain 1"/>
    <property type="match status" value="1"/>
</dbReference>
<evidence type="ECO:0000256" key="5">
    <source>
        <dbReference type="ARBA" id="ARBA00023029"/>
    </source>
</evidence>
<comment type="function">
    <text evidence="11">Releases the supercoiling and torsional tension of DNA introduced during the DNA replication and transcription by transiently cleaving and rejoining one strand of the DNA duplex. Introduces a single-strand break via transesterification at the specific target site 5'-[CT]CCTTp site in duplex DNA. The scissile phosphodiester is attacked by the catalytic tyrosine of the enzyme, resulting in the formation of a DNA-(3'-phosphotyrosyl)-enzyme intermediate and the expulsion of a 5'-OH DNA strand. The free DNA strand then undergoes passage around the unbroken strand thus removing DNA supercoils. Finally, in the religation step, the DNA 5'-OH attacks the covalent intermediate to expel the active-site tyrosine and restore the DNA phosphodiester backbone.</text>
</comment>
<dbReference type="GO" id="GO:0003917">
    <property type="term" value="F:DNA topoisomerase type I (single strand cut, ATP-independent) activity"/>
    <property type="evidence" value="ECO:0007669"/>
    <property type="project" value="UniProtKB-UniRule"/>
</dbReference>
<dbReference type="InterPro" id="IPR001631">
    <property type="entry name" value="TopoI"/>
</dbReference>
<feature type="region of interest" description="Disordered" evidence="13">
    <location>
        <begin position="1"/>
        <end position="484"/>
    </location>
</feature>
<feature type="compositionally biased region" description="Basic residues" evidence="13">
    <location>
        <begin position="449"/>
        <end position="467"/>
    </location>
</feature>
<feature type="compositionally biased region" description="Low complexity" evidence="13">
    <location>
        <begin position="224"/>
        <end position="294"/>
    </location>
</feature>
<dbReference type="CDD" id="cd00660">
    <property type="entry name" value="Topoisomer_IB_N"/>
    <property type="match status" value="1"/>
</dbReference>
<evidence type="ECO:0000256" key="1">
    <source>
        <dbReference type="ARBA" id="ARBA00000213"/>
    </source>
</evidence>
<dbReference type="Pfam" id="PF02919">
    <property type="entry name" value="Topoisom_I_N"/>
    <property type="match status" value="1"/>
</dbReference>
<evidence type="ECO:0000256" key="11">
    <source>
        <dbReference type="RuleBase" id="RU365101"/>
    </source>
</evidence>
<dbReference type="InterPro" id="IPR036202">
    <property type="entry name" value="TopoI_DNA-bd_euk_N_sf"/>
</dbReference>